<dbReference type="EMBL" id="AONC01000074">
    <property type="protein sequence ID" value="EXJ13323.1"/>
    <property type="molecule type" value="Genomic_DNA"/>
</dbReference>
<name>W9V1J6_9GAMM</name>
<evidence type="ECO:0000313" key="3">
    <source>
        <dbReference type="Proteomes" id="UP000019460"/>
    </source>
</evidence>
<dbReference type="AlphaFoldDB" id="W9V1J6"/>
<evidence type="ECO:0000256" key="1">
    <source>
        <dbReference type="SAM" id="MobiDB-lite"/>
    </source>
</evidence>
<feature type="region of interest" description="Disordered" evidence="1">
    <location>
        <begin position="135"/>
        <end position="179"/>
    </location>
</feature>
<sequence>MRRNRIQARQHGFSLNEALVSMTVLTSGLLGLAQFQGEMVRHGGETRTRTSALALAQHKLEELRERAGTDFDGIQNGSDNPAQGAGDQTAFRRSWNVTPHTDPTYKEILVATAWTSVAGEHESVGLVSLIAPNAPYSARPNVTRTPTQAQEARPPSEETAATETTHSSDPGKTGPYDLDSDSRAATCLCRRDGDGNSRLDSRSTDANCTPDCCQTAESSPSAALCDTDDCSFVARCP</sequence>
<protein>
    <recommendedName>
        <fullName evidence="4">Type IV fimbrial biogenesis protein PilV</fullName>
    </recommendedName>
</protein>
<dbReference type="eggNOG" id="COG4967">
    <property type="taxonomic scope" value="Bacteria"/>
</dbReference>
<dbReference type="STRING" id="1249627.D779_3848"/>
<organism evidence="2 3">
    <name type="scientific">Imhoffiella purpurea</name>
    <dbReference type="NCBI Taxonomy" id="1249627"/>
    <lineage>
        <taxon>Bacteria</taxon>
        <taxon>Pseudomonadati</taxon>
        <taxon>Pseudomonadota</taxon>
        <taxon>Gammaproteobacteria</taxon>
        <taxon>Chromatiales</taxon>
        <taxon>Chromatiaceae</taxon>
        <taxon>Imhoffiella</taxon>
    </lineage>
</organism>
<comment type="caution">
    <text evidence="2">The sequence shown here is derived from an EMBL/GenBank/DDBJ whole genome shotgun (WGS) entry which is preliminary data.</text>
</comment>
<feature type="compositionally biased region" description="Polar residues" evidence="1">
    <location>
        <begin position="140"/>
        <end position="150"/>
    </location>
</feature>
<proteinExistence type="predicted"/>
<evidence type="ECO:0008006" key="4">
    <source>
        <dbReference type="Google" id="ProtNLM"/>
    </source>
</evidence>
<keyword evidence="3" id="KW-1185">Reference proteome</keyword>
<gene>
    <name evidence="2" type="ORF">D779_3848</name>
</gene>
<dbReference type="RefSeq" id="WP_043757453.1">
    <property type="nucleotide sequence ID" value="NZ_AONC01000074.1"/>
</dbReference>
<dbReference type="OrthoDB" id="6194160at2"/>
<dbReference type="Proteomes" id="UP000019460">
    <property type="component" value="Unassembled WGS sequence"/>
</dbReference>
<reference evidence="2 3" key="1">
    <citation type="submission" date="2012-11" db="EMBL/GenBank/DDBJ databases">
        <title>Genome assembly of Thiorhodococcus sp. AK35.</title>
        <authorList>
            <person name="Nupur N."/>
            <person name="Khatri I."/>
            <person name="Subramanian S."/>
            <person name="Pinnaka A."/>
        </authorList>
    </citation>
    <scope>NUCLEOTIDE SEQUENCE [LARGE SCALE GENOMIC DNA]</scope>
    <source>
        <strain evidence="2 3">AK35</strain>
    </source>
</reference>
<accession>W9V1J6</accession>
<evidence type="ECO:0000313" key="2">
    <source>
        <dbReference type="EMBL" id="EXJ13323.1"/>
    </source>
</evidence>